<sequence length="675" mass="71951">MVKIGADGTAGTLFSVARSSGQNFSFRLQENPSNDSSGPLADAAGYLVPILPTSSAAEAIYHHPAFVNDTGAHKDLHLQVVDNATATVLGNYPIQAVRPPLLLVHGLWSTGEEAFLGLRTKLVEDGLYESPEQIRYADYPADQSFAANASRFKSHVSASLQNYSNQKISVSKVDLVGHSMGGLLSRQYIQGPDYRQDVNRLITLNTPHSGSPIPNFINSLSTTARVGLVGALIFLGYDPTNGAVADLSYNSPAIARLNASPNTKGVGLHTITTYVTLTPQLPVEQLLNGQFSWGGLLVGWMALTNPERARDINAYLFNSVYHNYSDLIVGQNSQRGGLGAPYTNNLNDFPNQWHSSGSSPTVQNEIKALLLAKSNSAQPMYPFTTGNLIPPVISSVFPREALATMPTVNPSSTLRITSPTRGTIATDLDSIQVTVAASADVTRVLLLCATGTPEIASKLLPGAGGTTYIKVPKHGLGRLKITALAFADSIYVQSDTLTTRLTTLATLTGLRVEPNLVYTSVGDSTPVRVTGMYSDGVYRNILGQPSITFTFPSGNARTRRNGWVVGVRAGLDSMRVAYAGRTVTKLVQVVAPLPLAAASFTAPSHAVQVWPNPAQRTVRVRGGSGSINILDLVGRVVCAHPPVHLDEEAILDLQGVPPGTYIVRVGAATRRLLVN</sequence>
<gene>
    <name evidence="2" type="ORF">MTX78_23600</name>
</gene>
<dbReference type="Proteomes" id="UP000831113">
    <property type="component" value="Plasmid unnamed2"/>
</dbReference>
<name>A0ABY4D5W2_9BACT</name>
<dbReference type="PANTHER" id="PTHR37946:SF1">
    <property type="entry name" value="SLL1969 PROTEIN"/>
    <property type="match status" value="1"/>
</dbReference>
<protein>
    <recommendedName>
        <fullName evidence="1">GPI inositol-deacylase PGAP1-like alpha/beta domain-containing protein</fullName>
    </recommendedName>
</protein>
<dbReference type="Pfam" id="PF07819">
    <property type="entry name" value="PGAP1"/>
    <property type="match status" value="1"/>
</dbReference>
<evidence type="ECO:0000313" key="2">
    <source>
        <dbReference type="EMBL" id="UOG77424.1"/>
    </source>
</evidence>
<evidence type="ECO:0000259" key="1">
    <source>
        <dbReference type="Pfam" id="PF07819"/>
    </source>
</evidence>
<evidence type="ECO:0000313" key="3">
    <source>
        <dbReference type="Proteomes" id="UP000831113"/>
    </source>
</evidence>
<dbReference type="InterPro" id="IPR012908">
    <property type="entry name" value="PGAP1-ab_dom-like"/>
</dbReference>
<dbReference type="PANTHER" id="PTHR37946">
    <property type="entry name" value="SLL1969 PROTEIN"/>
    <property type="match status" value="1"/>
</dbReference>
<reference evidence="2 3" key="1">
    <citation type="submission" date="2022-03" db="EMBL/GenBank/DDBJ databases">
        <title>Hymenobactersp. isolated from the air.</title>
        <authorList>
            <person name="Won M."/>
            <person name="Kwon S.-W."/>
        </authorList>
    </citation>
    <scope>NUCLEOTIDE SEQUENCE [LARGE SCALE GENOMIC DNA]</scope>
    <source>
        <strain evidence="2 3">KACC 21982</strain>
        <plasmid evidence="2 3">unnamed2</plasmid>
    </source>
</reference>
<geneLocation type="plasmid" evidence="2 3">
    <name>unnamed2</name>
</geneLocation>
<keyword evidence="3" id="KW-1185">Reference proteome</keyword>
<dbReference type="SUPFAM" id="SSF53474">
    <property type="entry name" value="alpha/beta-Hydrolases"/>
    <property type="match status" value="1"/>
</dbReference>
<organism evidence="2 3">
    <name type="scientific">Hymenobacter tibetensis</name>
    <dbReference type="NCBI Taxonomy" id="497967"/>
    <lineage>
        <taxon>Bacteria</taxon>
        <taxon>Pseudomonadati</taxon>
        <taxon>Bacteroidota</taxon>
        <taxon>Cytophagia</taxon>
        <taxon>Cytophagales</taxon>
        <taxon>Hymenobacteraceae</taxon>
        <taxon>Hymenobacter</taxon>
    </lineage>
</organism>
<dbReference type="EMBL" id="CP094671">
    <property type="protein sequence ID" value="UOG77424.1"/>
    <property type="molecule type" value="Genomic_DNA"/>
</dbReference>
<accession>A0ABY4D5W2</accession>
<feature type="domain" description="GPI inositol-deacylase PGAP1-like alpha/beta" evidence="1">
    <location>
        <begin position="159"/>
        <end position="215"/>
    </location>
</feature>
<keyword evidence="2" id="KW-0614">Plasmid</keyword>
<dbReference type="InterPro" id="IPR029058">
    <property type="entry name" value="AB_hydrolase_fold"/>
</dbReference>
<dbReference type="RefSeq" id="WP_243803205.1">
    <property type="nucleotide sequence ID" value="NZ_CP094671.1"/>
</dbReference>
<proteinExistence type="predicted"/>
<dbReference type="Gene3D" id="3.40.50.1820">
    <property type="entry name" value="alpha/beta hydrolase"/>
    <property type="match status" value="1"/>
</dbReference>